<feature type="transmembrane region" description="Helical" evidence="15">
    <location>
        <begin position="12"/>
        <end position="32"/>
    </location>
</feature>
<proteinExistence type="inferred from homology"/>
<dbReference type="Proteomes" id="UP001241747">
    <property type="component" value="Unassembled WGS sequence"/>
</dbReference>
<dbReference type="PANTHER" id="PTHR47529">
    <property type="entry name" value="PEPTIDYL-PROLYL CIS-TRANS ISOMERASE D"/>
    <property type="match status" value="1"/>
</dbReference>
<keyword evidence="5 15" id="KW-0812">Transmembrane</keyword>
<keyword evidence="6 15" id="KW-1133">Transmembrane helix</keyword>
<dbReference type="SUPFAM" id="SSF54534">
    <property type="entry name" value="FKBP-like"/>
    <property type="match status" value="1"/>
</dbReference>
<reference evidence="17 18" key="1">
    <citation type="submission" date="2023-07" db="EMBL/GenBank/DDBJ databases">
        <title>Genomic Encyclopedia of Type Strains, Phase IV (KMG-IV): sequencing the most valuable type-strain genomes for metagenomic binning, comparative biology and taxonomic classification.</title>
        <authorList>
            <person name="Goeker M."/>
        </authorList>
    </citation>
    <scope>NUCLEOTIDE SEQUENCE [LARGE SCALE GENOMIC DNA]</scope>
    <source>
        <strain evidence="17 18">DSM 3770</strain>
    </source>
</reference>
<gene>
    <name evidence="17" type="ORF">QOZ94_001051</name>
</gene>
<evidence type="ECO:0000256" key="6">
    <source>
        <dbReference type="ARBA" id="ARBA00022989"/>
    </source>
</evidence>
<comment type="similarity">
    <text evidence="11">Belongs to the PpiD chaperone family.</text>
</comment>
<evidence type="ECO:0000256" key="14">
    <source>
        <dbReference type="PROSITE-ProRule" id="PRU00278"/>
    </source>
</evidence>
<evidence type="ECO:0000313" key="17">
    <source>
        <dbReference type="EMBL" id="MDQ0504277.1"/>
    </source>
</evidence>
<evidence type="ECO:0000256" key="1">
    <source>
        <dbReference type="ARBA" id="ARBA00004382"/>
    </source>
</evidence>
<evidence type="ECO:0000259" key="16">
    <source>
        <dbReference type="PROSITE" id="PS50198"/>
    </source>
</evidence>
<dbReference type="Gene3D" id="3.10.50.40">
    <property type="match status" value="1"/>
</dbReference>
<evidence type="ECO:0000256" key="15">
    <source>
        <dbReference type="SAM" id="Phobius"/>
    </source>
</evidence>
<feature type="domain" description="PpiC" evidence="16">
    <location>
        <begin position="268"/>
        <end position="355"/>
    </location>
</feature>
<dbReference type="PROSITE" id="PS50198">
    <property type="entry name" value="PPIC_PPIASE_2"/>
    <property type="match status" value="1"/>
</dbReference>
<dbReference type="InterPro" id="IPR052029">
    <property type="entry name" value="PpiD_chaperone"/>
</dbReference>
<keyword evidence="3" id="KW-1003">Cell membrane</keyword>
<keyword evidence="4" id="KW-0997">Cell inner membrane</keyword>
<dbReference type="Pfam" id="PF13145">
    <property type="entry name" value="Rotamase_2"/>
    <property type="match status" value="1"/>
</dbReference>
<keyword evidence="14 17" id="KW-0413">Isomerase</keyword>
<keyword evidence="8" id="KW-0143">Chaperone</keyword>
<comment type="caution">
    <text evidence="17">The sequence shown here is derived from an EMBL/GenBank/DDBJ whole genome shotgun (WGS) entry which is preliminary data.</text>
</comment>
<evidence type="ECO:0000256" key="3">
    <source>
        <dbReference type="ARBA" id="ARBA00022475"/>
    </source>
</evidence>
<dbReference type="Gene3D" id="1.10.4030.10">
    <property type="entry name" value="Porin chaperone SurA, peptide-binding domain"/>
    <property type="match status" value="1"/>
</dbReference>
<evidence type="ECO:0000256" key="8">
    <source>
        <dbReference type="ARBA" id="ARBA00023186"/>
    </source>
</evidence>
<keyword evidence="18" id="KW-1185">Reference proteome</keyword>
<organism evidence="17 18">
    <name type="scientific">Xanthobacter agilis</name>
    <dbReference type="NCBI Taxonomy" id="47492"/>
    <lineage>
        <taxon>Bacteria</taxon>
        <taxon>Pseudomonadati</taxon>
        <taxon>Pseudomonadota</taxon>
        <taxon>Alphaproteobacteria</taxon>
        <taxon>Hyphomicrobiales</taxon>
        <taxon>Xanthobacteraceae</taxon>
        <taxon>Xanthobacter</taxon>
    </lineage>
</organism>
<evidence type="ECO:0000256" key="2">
    <source>
        <dbReference type="ARBA" id="ARBA00018370"/>
    </source>
</evidence>
<dbReference type="InterPro" id="IPR027304">
    <property type="entry name" value="Trigger_fact/SurA_dom_sf"/>
</dbReference>
<evidence type="ECO:0000256" key="7">
    <source>
        <dbReference type="ARBA" id="ARBA00023136"/>
    </source>
</evidence>
<keyword evidence="14" id="KW-0697">Rotamase</keyword>
<protein>
    <recommendedName>
        <fullName evidence="2">Parvulin-like PPIase</fullName>
    </recommendedName>
    <alternativeName>
        <fullName evidence="9">Peptidyl-prolyl cis-trans isomerase plp</fullName>
    </alternativeName>
    <alternativeName>
        <fullName evidence="12">Periplasmic chaperone PpiD</fullName>
    </alternativeName>
    <alternativeName>
        <fullName evidence="13">Periplasmic folding chaperone</fullName>
    </alternativeName>
    <alternativeName>
        <fullName evidence="10">Rotamase plp</fullName>
    </alternativeName>
</protein>
<evidence type="ECO:0000313" key="18">
    <source>
        <dbReference type="Proteomes" id="UP001241747"/>
    </source>
</evidence>
<dbReference type="InterPro" id="IPR000297">
    <property type="entry name" value="PPIase_PpiC"/>
</dbReference>
<accession>A0ABU0LAV6</accession>
<dbReference type="GO" id="GO:0003755">
    <property type="term" value="F:peptidyl-prolyl cis-trans isomerase activity"/>
    <property type="evidence" value="ECO:0007669"/>
    <property type="project" value="UniProtKB-EC"/>
</dbReference>
<dbReference type="PANTHER" id="PTHR47529:SF1">
    <property type="entry name" value="PERIPLASMIC CHAPERONE PPID"/>
    <property type="match status" value="1"/>
</dbReference>
<keyword evidence="7 15" id="KW-0472">Membrane</keyword>
<evidence type="ECO:0000256" key="12">
    <source>
        <dbReference type="ARBA" id="ARBA00040743"/>
    </source>
</evidence>
<evidence type="ECO:0000256" key="13">
    <source>
        <dbReference type="ARBA" id="ARBA00042775"/>
    </source>
</evidence>
<evidence type="ECO:0000256" key="11">
    <source>
        <dbReference type="ARBA" id="ARBA00038408"/>
    </source>
</evidence>
<evidence type="ECO:0000256" key="9">
    <source>
        <dbReference type="ARBA" id="ARBA00030642"/>
    </source>
</evidence>
<evidence type="ECO:0000256" key="4">
    <source>
        <dbReference type="ARBA" id="ARBA00022519"/>
    </source>
</evidence>
<dbReference type="Pfam" id="PF13624">
    <property type="entry name" value="SurA_N_3"/>
    <property type="match status" value="1"/>
</dbReference>
<dbReference type="EMBL" id="JAUSVY010000002">
    <property type="protein sequence ID" value="MDQ0504277.1"/>
    <property type="molecule type" value="Genomic_DNA"/>
</dbReference>
<dbReference type="InterPro" id="IPR046357">
    <property type="entry name" value="PPIase_dom_sf"/>
</dbReference>
<name>A0ABU0LAV6_XANAG</name>
<comment type="subcellular location">
    <subcellularLocation>
        <location evidence="1">Cell inner membrane</location>
        <topology evidence="1">Single-pass type II membrane protein</topology>
        <orientation evidence="1">Periplasmic side</orientation>
    </subcellularLocation>
</comment>
<evidence type="ECO:0000256" key="10">
    <source>
        <dbReference type="ARBA" id="ARBA00031484"/>
    </source>
</evidence>
<dbReference type="RefSeq" id="WP_237347196.1">
    <property type="nucleotide sequence ID" value="NZ_JABWGX010000030.1"/>
</dbReference>
<dbReference type="SUPFAM" id="SSF109998">
    <property type="entry name" value="Triger factor/SurA peptide-binding domain-like"/>
    <property type="match status" value="1"/>
</dbReference>
<sequence>MVLQTLRKGASGWIAKIFLLLLTASFVVWGIADVFRGFGATTVATVGDTDISAAEYRNQFLEQIQRIGRSTGKGLTTEQARAFGLDRQILNQMIADATLDEEARRLGLAVGDAQIAAAIASNPNYRRPGADSFDAAYFDQLLRANGLTEQRFVASEKKRALRGQVIDALGAGIVAPKTLLDALHRYDGELRNVSYLLVTAGAAGALPAPTDAQLTAYFDAHKVAFRAPEYRKISVLALTPQALAAGITVTDADARAAYDRDLSRFGTPERREVQQIVFSKPEEAAEAAAKIKAGSAFADIAAARGLTPKDTDLGLVAKAGIIDPKIAEAAFGLADGATSEPVQGRFGTALVHVAKIEPGTTRPFDDVKADLVQELVLAKARRELLDKHDAVEDQRASGATLAETAEKLGLKIQVFDAVDRSGHDAVDKTVDVPGGQEVISGAFAAAPGVETDTVQLPQNGGFIWYETNAVTPSRDRTFEEAKAAVAARWTEEETAKAVDEKAKALLAKAEAGTPLAQVAGEAELPLQVADALRRGRAEGNFSPESLQAVFDAKDGGFGLAPAAKEPGRIVFQVTKVIVPPPTDADARVAEDLSRQLENDFLVQYLSALQKQIGVKINQHVYAQSVGAPTK</sequence>
<evidence type="ECO:0000256" key="5">
    <source>
        <dbReference type="ARBA" id="ARBA00022692"/>
    </source>
</evidence>